<sequence>EIVSPGPNAPSTSIIPAGKILAPLSNTAQAQPSSLVIDPFNRLPKASQ</sequence>
<accession>W1YAZ6</accession>
<gene>
    <name evidence="1" type="ORF">Q604_UNBC06382G0001</name>
</gene>
<dbReference type="EMBL" id="AZMM01006382">
    <property type="protein sequence ID" value="ETJ39743.1"/>
    <property type="molecule type" value="Genomic_DNA"/>
</dbReference>
<protein>
    <submittedName>
        <fullName evidence="1">Uncharacterized protein</fullName>
    </submittedName>
</protein>
<name>W1YAZ6_9ZZZZ</name>
<organism evidence="1">
    <name type="scientific">human gut metagenome</name>
    <dbReference type="NCBI Taxonomy" id="408170"/>
    <lineage>
        <taxon>unclassified sequences</taxon>
        <taxon>metagenomes</taxon>
        <taxon>organismal metagenomes</taxon>
    </lineage>
</organism>
<dbReference type="AlphaFoldDB" id="W1YAZ6"/>
<proteinExistence type="predicted"/>
<reference evidence="1" key="1">
    <citation type="submission" date="2013-12" db="EMBL/GenBank/DDBJ databases">
        <title>A Varibaculum cambriense genome reconstructed from a premature infant gut community with otherwise low bacterial novelty that shifts toward anaerobic metabolism during the third week of life.</title>
        <authorList>
            <person name="Brown C.T."/>
            <person name="Sharon I."/>
            <person name="Thomas B.C."/>
            <person name="Castelle C.J."/>
            <person name="Morowitz M.J."/>
            <person name="Banfield J.F."/>
        </authorList>
    </citation>
    <scope>NUCLEOTIDE SEQUENCE</scope>
</reference>
<feature type="non-terminal residue" evidence="1">
    <location>
        <position position="1"/>
    </location>
</feature>
<evidence type="ECO:0000313" key="1">
    <source>
        <dbReference type="EMBL" id="ETJ39743.1"/>
    </source>
</evidence>
<comment type="caution">
    <text evidence="1">The sequence shown here is derived from an EMBL/GenBank/DDBJ whole genome shotgun (WGS) entry which is preliminary data.</text>
</comment>